<dbReference type="Pfam" id="PF01435">
    <property type="entry name" value="Peptidase_M48"/>
    <property type="match status" value="1"/>
</dbReference>
<evidence type="ECO:0000256" key="9">
    <source>
        <dbReference type="ARBA" id="ARBA00023049"/>
    </source>
</evidence>
<keyword evidence="14" id="KW-1185">Reference proteome</keyword>
<feature type="domain" description="Peptidase M48" evidence="12">
    <location>
        <begin position="132"/>
        <end position="334"/>
    </location>
</feature>
<feature type="transmembrane region" description="Helical" evidence="11">
    <location>
        <begin position="336"/>
        <end position="356"/>
    </location>
</feature>
<feature type="transmembrane region" description="Helical" evidence="11">
    <location>
        <begin position="211"/>
        <end position="233"/>
    </location>
</feature>
<organism evidence="13 14">
    <name type="scientific">Saccharopolyspora taberi</name>
    <dbReference type="NCBI Taxonomy" id="60895"/>
    <lineage>
        <taxon>Bacteria</taxon>
        <taxon>Bacillati</taxon>
        <taxon>Actinomycetota</taxon>
        <taxon>Actinomycetes</taxon>
        <taxon>Pseudonocardiales</taxon>
        <taxon>Pseudonocardiaceae</taxon>
        <taxon>Saccharopolyspora</taxon>
    </lineage>
</organism>
<feature type="transmembrane region" description="Helical" evidence="11">
    <location>
        <begin position="444"/>
        <end position="466"/>
    </location>
</feature>
<keyword evidence="4 11" id="KW-0812">Transmembrane</keyword>
<dbReference type="Gene3D" id="3.30.2010.10">
    <property type="entry name" value="Metalloproteases ('zincins'), catalytic domain"/>
    <property type="match status" value="1"/>
</dbReference>
<feature type="transmembrane region" description="Helical" evidence="11">
    <location>
        <begin position="478"/>
        <end position="496"/>
    </location>
</feature>
<keyword evidence="9" id="KW-0482">Metalloprotease</keyword>
<evidence type="ECO:0000256" key="10">
    <source>
        <dbReference type="ARBA" id="ARBA00023136"/>
    </source>
</evidence>
<protein>
    <recommendedName>
        <fullName evidence="12">Peptidase M48 domain-containing protein</fullName>
    </recommendedName>
</protein>
<reference evidence="13 14" key="1">
    <citation type="journal article" date="2019" name="Int. J. Syst. Evol. Microbiol.">
        <title>The Global Catalogue of Microorganisms (GCM) 10K type strain sequencing project: providing services to taxonomists for standard genome sequencing and annotation.</title>
        <authorList>
            <consortium name="The Broad Institute Genomics Platform"/>
            <consortium name="The Broad Institute Genome Sequencing Center for Infectious Disease"/>
            <person name="Wu L."/>
            <person name="Ma J."/>
        </authorList>
    </citation>
    <scope>NUCLEOTIDE SEQUENCE [LARGE SCALE GENOMIC DNA]</scope>
    <source>
        <strain evidence="13 14">JCM 9383</strain>
    </source>
</reference>
<keyword evidence="5" id="KW-0479">Metal-binding</keyword>
<keyword evidence="2" id="KW-1003">Cell membrane</keyword>
<evidence type="ECO:0000256" key="8">
    <source>
        <dbReference type="ARBA" id="ARBA00022989"/>
    </source>
</evidence>
<feature type="transmembrane region" description="Helical" evidence="11">
    <location>
        <begin position="414"/>
        <end position="432"/>
    </location>
</feature>
<evidence type="ECO:0000256" key="3">
    <source>
        <dbReference type="ARBA" id="ARBA00022670"/>
    </source>
</evidence>
<dbReference type="InterPro" id="IPR001915">
    <property type="entry name" value="Peptidase_M48"/>
</dbReference>
<feature type="transmembrane region" description="Helical" evidence="11">
    <location>
        <begin position="376"/>
        <end position="393"/>
    </location>
</feature>
<feature type="transmembrane region" description="Helical" evidence="11">
    <location>
        <begin position="675"/>
        <end position="696"/>
    </location>
</feature>
<dbReference type="Proteomes" id="UP001500979">
    <property type="component" value="Unassembled WGS sequence"/>
</dbReference>
<feature type="transmembrane region" description="Helical" evidence="11">
    <location>
        <begin position="21"/>
        <end position="45"/>
    </location>
</feature>
<evidence type="ECO:0000313" key="14">
    <source>
        <dbReference type="Proteomes" id="UP001500979"/>
    </source>
</evidence>
<keyword evidence="6" id="KW-0378">Hydrolase</keyword>
<feature type="transmembrane region" description="Helical" evidence="11">
    <location>
        <begin position="561"/>
        <end position="579"/>
    </location>
</feature>
<evidence type="ECO:0000313" key="13">
    <source>
        <dbReference type="EMBL" id="GAA2775768.1"/>
    </source>
</evidence>
<gene>
    <name evidence="13" type="ORF">GCM10010470_05110</name>
</gene>
<proteinExistence type="predicted"/>
<evidence type="ECO:0000256" key="6">
    <source>
        <dbReference type="ARBA" id="ARBA00022801"/>
    </source>
</evidence>
<comment type="caution">
    <text evidence="13">The sequence shown here is derived from an EMBL/GenBank/DDBJ whole genome shotgun (WGS) entry which is preliminary data.</text>
</comment>
<comment type="cofactor">
    <cofactor evidence="1">
        <name>Zn(2+)</name>
        <dbReference type="ChEBI" id="CHEBI:29105"/>
    </cofactor>
</comment>
<evidence type="ECO:0000256" key="5">
    <source>
        <dbReference type="ARBA" id="ARBA00022723"/>
    </source>
</evidence>
<feature type="transmembrane region" description="Helical" evidence="11">
    <location>
        <begin position="608"/>
        <end position="634"/>
    </location>
</feature>
<dbReference type="PANTHER" id="PTHR43221">
    <property type="entry name" value="PROTEASE HTPX"/>
    <property type="match status" value="1"/>
</dbReference>
<keyword evidence="7" id="KW-0862">Zinc</keyword>
<feature type="transmembrane region" description="Helical" evidence="11">
    <location>
        <begin position="646"/>
        <end position="668"/>
    </location>
</feature>
<evidence type="ECO:0000256" key="1">
    <source>
        <dbReference type="ARBA" id="ARBA00001947"/>
    </source>
</evidence>
<dbReference type="RefSeq" id="WP_344677681.1">
    <property type="nucleotide sequence ID" value="NZ_BAAAUX010000002.1"/>
</dbReference>
<dbReference type="PANTHER" id="PTHR43221:SF2">
    <property type="entry name" value="PROTEASE HTPX HOMOLOG"/>
    <property type="match status" value="1"/>
</dbReference>
<feature type="transmembrane region" description="Helical" evidence="11">
    <location>
        <begin position="253"/>
        <end position="271"/>
    </location>
</feature>
<evidence type="ECO:0000256" key="2">
    <source>
        <dbReference type="ARBA" id="ARBA00022475"/>
    </source>
</evidence>
<feature type="transmembrane region" description="Helical" evidence="11">
    <location>
        <begin position="92"/>
        <end position="113"/>
    </location>
</feature>
<evidence type="ECO:0000259" key="12">
    <source>
        <dbReference type="Pfam" id="PF01435"/>
    </source>
</evidence>
<evidence type="ECO:0000256" key="7">
    <source>
        <dbReference type="ARBA" id="ARBA00022833"/>
    </source>
</evidence>
<name>A0ABN3V329_9PSEU</name>
<keyword evidence="3" id="KW-0645">Protease</keyword>
<accession>A0ABN3V329</accession>
<evidence type="ECO:0000256" key="4">
    <source>
        <dbReference type="ARBA" id="ARBA00022692"/>
    </source>
</evidence>
<evidence type="ECO:0000256" key="11">
    <source>
        <dbReference type="SAM" id="Phobius"/>
    </source>
</evidence>
<feature type="transmembrane region" description="Helical" evidence="11">
    <location>
        <begin position="727"/>
        <end position="749"/>
    </location>
</feature>
<dbReference type="InterPro" id="IPR050083">
    <property type="entry name" value="HtpX_protease"/>
</dbReference>
<sequence length="956" mass="102099">MATDDARSRIDERVVAAGTTVRFGLLVVLLLVTSGVMVLYVAIALSSYDGYGCSLAAGVAPGDPPSSVIARRWLQWEAYYACTVRYAAPPPWWVLGAWFVLLSAAVGALFWALPAWKARRGRVVALEAVDRDGGIRRLMDDLAATAGLSRTPRIVVDPVPASTGAVVFGRNRKPVVRLHGGLLARRNTDPDGFRAVLLHEFAHIRNGDITITYLTVALWRVFLFGALPPFLVWCAASFALKSGSEEWFVEAPIVTRGLLLTAVLAVLVYLARSDVLRSREIYADLAAVRWGADPHGWAVAAPPVRGRLRRALGSFAELWQTHPRWDLRRDALNDPAVLFGVPAVPMFLTGVAASVINSNVWFSLTQYVLLSGWTQQGAALVVAALVAAVVGIAQWRAVTHAVLTSRRVPSGVRVGLWLGAGMVTGGLVTGQGTINEWLPSRPEVLLLVVLAAVVFTWWITQCALLWSSVWKRRTFGPVLLPTLAAACAALAVWFLWWQTQGVGLAAGWSPTGLSPGIAEARDALVSRLAGDDLGHSDELSVLDAVYTLTILALANVTATPLNLVAVAGLWAVPLLAWAIRPSGTAPRWAGDAVPGQPFGAALPPLRRVLLPGLLGGVLCWVGTGGVLAHLHSLYGPDADLVEYMSIYFAGPLAALVAGSTVAAAVAAATASRYRLLVALISGETAVLVGFAGTYVLRAAEGCIEPLSATSASCRWQPGVLPRLSGLFLTPALLITVLTSIAVAALVALIRRSPRPRSSAPVRGGVISRRLCTGLLCVVALGIGANSLMVLTPQNSRVLDPADVQRAVAQSGVGVADRPVPDRSRALQVQAWLLRGGDDLMDQFFHDRRELFDDVQRQVDSGRSAITEMRHLRPLCVSISGLPEAANHYFRVPDQQVQAVWETFVTQARDGGRGCLDGLDQQNADLFNSSMQVLATAQETSDFVDTWIDAIATTGGL</sequence>
<keyword evidence="8 11" id="KW-1133">Transmembrane helix</keyword>
<feature type="transmembrane region" description="Helical" evidence="11">
    <location>
        <begin position="770"/>
        <end position="790"/>
    </location>
</feature>
<dbReference type="EMBL" id="BAAAUX010000002">
    <property type="protein sequence ID" value="GAA2775768.1"/>
    <property type="molecule type" value="Genomic_DNA"/>
</dbReference>
<keyword evidence="10 11" id="KW-0472">Membrane</keyword>